<evidence type="ECO:0000313" key="1">
    <source>
        <dbReference type="Araport" id="AT3G48298"/>
    </source>
</evidence>
<dbReference type="InParanoid" id="B3H4X7"/>
<dbReference type="AlphaFoldDB" id="B3H4X7"/>
<protein>
    <submittedName>
        <fullName evidence="2">Uncharacterized protein</fullName>
    </submittedName>
</protein>
<keyword evidence="3" id="KW-1185">Reference proteome</keyword>
<dbReference type="Proteomes" id="UP000006548">
    <property type="component" value="Chromosome 3"/>
</dbReference>
<reference evidence="3" key="2">
    <citation type="journal article" date="2017" name="Plant J.">
        <title>Araport11: a complete reannotation of the Arabidopsis thaliana reference genome.</title>
        <authorList>
            <person name="Cheng C.Y."/>
            <person name="Krishnakumar V."/>
            <person name="Chan A.P."/>
            <person name="Thibaud-Nissen F."/>
            <person name="Schobel S."/>
            <person name="Town C.D."/>
        </authorList>
    </citation>
    <scope>GENOME REANNOTATION</scope>
    <source>
        <strain evidence="3">cv. Columbia</strain>
    </source>
</reference>
<evidence type="ECO:0000313" key="2">
    <source>
        <dbReference type="EMBL" id="AEE78398.1"/>
    </source>
</evidence>
<sequence>MLAKLMKISDQRKSRWGWKVDDFVHCLMFFEEENGYDEQYY</sequence>
<gene>
    <name evidence="1 2" type="ordered locus">At3g48298</name>
</gene>
<accession>B3H4X7</accession>
<dbReference type="KEGG" id="ath:AT3G48298"/>
<dbReference type="RefSeq" id="NP_001118792.1">
    <property type="nucleotide sequence ID" value="NM_001125320.1"/>
</dbReference>
<proteinExistence type="predicted"/>
<name>B3H4X7_ARATH</name>
<dbReference type="EMBL" id="CP002686">
    <property type="protein sequence ID" value="AEE78398.1"/>
    <property type="molecule type" value="Genomic_DNA"/>
</dbReference>
<dbReference type="Araport" id="AT3G48298"/>
<dbReference type="TAIR" id="AT3G48298"/>
<reference evidence="2 3" key="1">
    <citation type="journal article" date="2000" name="Nature">
        <title>Sequence and analysis of chromosome 3 of the plant Arabidopsis thaliana.</title>
        <authorList>
            <consortium name="European Union Chromosome 3 Arabidopsis Sequencing Consortium"/>
            <consortium name="Institute for Genomic Research"/>
            <consortium name="Kazusa DNA Research Institute"/>
            <person name="Salanoubat M."/>
            <person name="Lemcke K."/>
            <person name="Rieger M."/>
            <person name="Ansorge W."/>
            <person name="Unseld M."/>
            <person name="Fartmann B."/>
            <person name="Valle G."/>
            <person name="Blocker H."/>
            <person name="Perez-Alonso M."/>
            <person name="Obermaier B."/>
            <person name="Delseny M."/>
            <person name="Boutry M."/>
            <person name="Grivell L.A."/>
            <person name="Mache R."/>
            <person name="Puigdomenech P."/>
            <person name="De Simone V."/>
            <person name="Choisne N."/>
            <person name="Artiguenave F."/>
            <person name="Robert C."/>
            <person name="Brottier P."/>
            <person name="Wincker P."/>
            <person name="Cattolico L."/>
            <person name="Weissenbach J."/>
            <person name="Saurin W."/>
            <person name="Quetier F."/>
            <person name="Schafer M."/>
            <person name="Muller-Auer S."/>
            <person name="Gabel C."/>
            <person name="Fuchs M."/>
            <person name="Benes V."/>
            <person name="Wurmbach E."/>
            <person name="Drzonek H."/>
            <person name="Erfle H."/>
            <person name="Jordan N."/>
            <person name="Bangert S."/>
            <person name="Wiedelmann R."/>
            <person name="Kranz H."/>
            <person name="Voss H."/>
            <person name="Holland R."/>
            <person name="Brandt P."/>
            <person name="Nyakatura G."/>
            <person name="Vezzi A."/>
            <person name="D'Angelo M."/>
            <person name="Pallavicini A."/>
            <person name="Toppo S."/>
            <person name="Simionati B."/>
            <person name="Conrad A."/>
            <person name="Hornischer K."/>
            <person name="Kauer G."/>
            <person name="Lohnert T.H."/>
            <person name="Nordsiek G."/>
            <person name="Reichelt J."/>
            <person name="Scharfe M."/>
            <person name="Schon O."/>
            <person name="Bargues M."/>
            <person name="Terol J."/>
            <person name="Climent J."/>
            <person name="Navarro P."/>
            <person name="Collado C."/>
            <person name="Perez-Perez A."/>
            <person name="Ottenwalder B."/>
            <person name="Duchemin D."/>
            <person name="Cooke R."/>
            <person name="Laudie M."/>
            <person name="Berger-Llauro C."/>
            <person name="Purnelle B."/>
            <person name="Masuy D."/>
            <person name="de Haan M."/>
            <person name="Maarse A.C."/>
            <person name="Alcaraz J.P."/>
            <person name="Cottet A."/>
            <person name="Casacuberta E."/>
            <person name="Monfort A."/>
            <person name="Argiriou A."/>
            <person name="flores M."/>
            <person name="Liguori R."/>
            <person name="Vitale D."/>
            <person name="Mannhaupt G."/>
            <person name="Haase D."/>
            <person name="Schoof H."/>
            <person name="Rudd S."/>
            <person name="Zaccaria P."/>
            <person name="Mewes H.W."/>
            <person name="Mayer K.F."/>
            <person name="Kaul S."/>
            <person name="Town C.D."/>
            <person name="Koo H.L."/>
            <person name="Tallon L.J."/>
            <person name="Jenkins J."/>
            <person name="Rooney T."/>
            <person name="Rizzo M."/>
            <person name="Walts A."/>
            <person name="Utterback T."/>
            <person name="Fujii C.Y."/>
            <person name="Shea T.P."/>
            <person name="Creasy T.H."/>
            <person name="Haas B."/>
            <person name="Maiti R."/>
            <person name="Wu D."/>
            <person name="Peterson J."/>
            <person name="Van Aken S."/>
            <person name="Pai G."/>
            <person name="Militscher J."/>
            <person name="Sellers P."/>
            <person name="Gill J.E."/>
            <person name="Feldblyum T.V."/>
            <person name="Preuss D."/>
            <person name="Lin X."/>
            <person name="Nierman W.C."/>
            <person name="Salzberg S.L."/>
            <person name="White O."/>
            <person name="Venter J.C."/>
            <person name="Fraser C.M."/>
            <person name="Kaneko T."/>
            <person name="Nakamura Y."/>
            <person name="Sato S."/>
            <person name="Kato T."/>
            <person name="Asamizu E."/>
            <person name="Sasamoto S."/>
            <person name="Kimura T."/>
            <person name="Idesawa K."/>
            <person name="Kawashima K."/>
            <person name="Kishida Y."/>
            <person name="Kiyokawa C."/>
            <person name="Kohara M."/>
            <person name="Matsumoto M."/>
            <person name="Matsuno A."/>
            <person name="Muraki A."/>
            <person name="Nakayama S."/>
            <person name="Nakazaki N."/>
            <person name="Shinpo S."/>
            <person name="Takeuchi C."/>
            <person name="Wada T."/>
            <person name="Watanabe A."/>
            <person name="Yamada M."/>
            <person name="Yasuda M."/>
            <person name="Tabata S."/>
        </authorList>
    </citation>
    <scope>NUCLEOTIDE SEQUENCE [LARGE SCALE GENOMIC DNA]</scope>
    <source>
        <strain evidence="3">cv. Columbia</strain>
    </source>
</reference>
<evidence type="ECO:0000313" key="3">
    <source>
        <dbReference type="Proteomes" id="UP000006548"/>
    </source>
</evidence>
<dbReference type="GeneID" id="6240797"/>
<organism evidence="2 3">
    <name type="scientific">Arabidopsis thaliana</name>
    <name type="common">Mouse-ear cress</name>
    <dbReference type="NCBI Taxonomy" id="3702"/>
    <lineage>
        <taxon>Eukaryota</taxon>
        <taxon>Viridiplantae</taxon>
        <taxon>Streptophyta</taxon>
        <taxon>Embryophyta</taxon>
        <taxon>Tracheophyta</taxon>
        <taxon>Spermatophyta</taxon>
        <taxon>Magnoliopsida</taxon>
        <taxon>eudicotyledons</taxon>
        <taxon>Gunneridae</taxon>
        <taxon>Pentapetalae</taxon>
        <taxon>rosids</taxon>
        <taxon>malvids</taxon>
        <taxon>Brassicales</taxon>
        <taxon>Brassicaceae</taxon>
        <taxon>Camelineae</taxon>
        <taxon>Arabidopsis</taxon>
    </lineage>
</organism>
<dbReference type="HOGENOM" id="CLU_3280212_0_0_1"/>
<dbReference type="PaxDb" id="3702-AT3G48298.1"/>